<dbReference type="AlphaFoldDB" id="A0A4P7NQ44"/>
<dbReference type="InterPro" id="IPR029063">
    <property type="entry name" value="SAM-dependent_MTases_sf"/>
</dbReference>
<evidence type="ECO:0000256" key="3">
    <source>
        <dbReference type="ARBA" id="ARBA00022679"/>
    </source>
</evidence>
<dbReference type="InterPro" id="IPR013216">
    <property type="entry name" value="Methyltransf_11"/>
</dbReference>
<dbReference type="GO" id="GO:0032259">
    <property type="term" value="P:methylation"/>
    <property type="evidence" value="ECO:0007669"/>
    <property type="project" value="UniProtKB-KW"/>
</dbReference>
<reference evidence="5 6" key="1">
    <citation type="journal article" date="2019" name="Mol. Biol. Evol.">
        <title>Blast fungal genomes show frequent chromosomal changes, gene gains and losses, and effector gene turnover.</title>
        <authorList>
            <person name="Gomez Luciano L.B."/>
            <person name="Jason Tsai I."/>
            <person name="Chuma I."/>
            <person name="Tosa Y."/>
            <person name="Chen Y.H."/>
            <person name="Li J.Y."/>
            <person name="Li M.Y."/>
            <person name="Jade Lu M.Y."/>
            <person name="Nakayashiki H."/>
            <person name="Li W.H."/>
        </authorList>
    </citation>
    <scope>NUCLEOTIDE SEQUENCE [LARGE SCALE GENOMIC DNA]</scope>
    <source>
        <strain evidence="5">MZ5-1-6</strain>
    </source>
</reference>
<dbReference type="EMBL" id="CP034209">
    <property type="protein sequence ID" value="QBZ64302.1"/>
    <property type="molecule type" value="Genomic_DNA"/>
</dbReference>
<dbReference type="InterPro" id="IPR051052">
    <property type="entry name" value="Diverse_substrate_MTase"/>
</dbReference>
<keyword evidence="3" id="KW-0808">Transferase</keyword>
<feature type="domain" description="Methyltransferase type 11" evidence="4">
    <location>
        <begin position="39"/>
        <end position="133"/>
    </location>
</feature>
<evidence type="ECO:0000256" key="2">
    <source>
        <dbReference type="ARBA" id="ARBA00022603"/>
    </source>
</evidence>
<dbReference type="Gene3D" id="3.40.50.150">
    <property type="entry name" value="Vaccinia Virus protein VP39"/>
    <property type="match status" value="1"/>
</dbReference>
<evidence type="ECO:0000256" key="1">
    <source>
        <dbReference type="ARBA" id="ARBA00008361"/>
    </source>
</evidence>
<dbReference type="SUPFAM" id="SSF53335">
    <property type="entry name" value="S-adenosyl-L-methionine-dependent methyltransferases"/>
    <property type="match status" value="1"/>
</dbReference>
<dbReference type="Pfam" id="PF08241">
    <property type="entry name" value="Methyltransf_11"/>
    <property type="match status" value="1"/>
</dbReference>
<accession>A0A4P7NQ44</accession>
<evidence type="ECO:0000259" key="4">
    <source>
        <dbReference type="Pfam" id="PF08241"/>
    </source>
</evidence>
<dbReference type="CDD" id="cd02440">
    <property type="entry name" value="AdoMet_MTases"/>
    <property type="match status" value="1"/>
</dbReference>
<dbReference type="PANTHER" id="PTHR44942">
    <property type="entry name" value="METHYLTRANSF_11 DOMAIN-CONTAINING PROTEIN"/>
    <property type="match status" value="1"/>
</dbReference>
<dbReference type="PANTHER" id="PTHR44942:SF4">
    <property type="entry name" value="METHYLTRANSFERASE TYPE 11 DOMAIN-CONTAINING PROTEIN"/>
    <property type="match status" value="1"/>
</dbReference>
<evidence type="ECO:0000313" key="5">
    <source>
        <dbReference type="EMBL" id="QBZ64302.1"/>
    </source>
</evidence>
<sequence>MTADTKELAKGYTVNNATQHNAGLFLLDRLAVKPGMHVLDVGCGPGNLTAHIAEVVGPTGKVVGIDPSKERIALAEELAPTKSNLSFVVGQAEDLSRFADGSFDIIYVNSTFHWIGDQARALREFHRVLKPGGGRVGVSGGSGDFVAWHQTVKAAVMAQEPFCQYPDTEGTGPKFLKREEMERLLSLAGFADYSMVINVITKEVKDGYAMIEWLDTSSSGKTYGGVPLELQPQAREAMKREWDKYMTENGIKMDMELLVTVATKS</sequence>
<dbReference type="GO" id="GO:0008757">
    <property type="term" value="F:S-adenosylmethionine-dependent methyltransferase activity"/>
    <property type="evidence" value="ECO:0007669"/>
    <property type="project" value="InterPro"/>
</dbReference>
<proteinExistence type="inferred from homology"/>
<keyword evidence="2" id="KW-0489">Methyltransferase</keyword>
<protein>
    <recommendedName>
        <fullName evidence="4">Methyltransferase type 11 domain-containing protein</fullName>
    </recommendedName>
</protein>
<evidence type="ECO:0000313" key="6">
    <source>
        <dbReference type="Proteomes" id="UP000294847"/>
    </source>
</evidence>
<gene>
    <name evidence="5" type="ORF">PoMZ_05997</name>
</gene>
<name>A0A4P7NQ44_PYROR</name>
<dbReference type="Proteomes" id="UP000294847">
    <property type="component" value="Chromosome 6"/>
</dbReference>
<comment type="similarity">
    <text evidence="1">Belongs to the methyltransferase superfamily.</text>
</comment>
<organism evidence="5 6">
    <name type="scientific">Pyricularia oryzae</name>
    <name type="common">Rice blast fungus</name>
    <name type="synonym">Magnaporthe oryzae</name>
    <dbReference type="NCBI Taxonomy" id="318829"/>
    <lineage>
        <taxon>Eukaryota</taxon>
        <taxon>Fungi</taxon>
        <taxon>Dikarya</taxon>
        <taxon>Ascomycota</taxon>
        <taxon>Pezizomycotina</taxon>
        <taxon>Sordariomycetes</taxon>
        <taxon>Sordariomycetidae</taxon>
        <taxon>Magnaporthales</taxon>
        <taxon>Pyriculariaceae</taxon>
        <taxon>Pyricularia</taxon>
    </lineage>
</organism>